<keyword evidence="9" id="KW-1185">Reference proteome</keyword>
<reference evidence="8 9" key="1">
    <citation type="submission" date="2022-05" db="EMBL/GenBank/DDBJ databases">
        <title>Microbulbifer sp. nov., isolated from sponge.</title>
        <authorList>
            <person name="Gao L."/>
        </authorList>
    </citation>
    <scope>NUCLEOTIDE SEQUENCE [LARGE SCALE GENOMIC DNA]</scope>
    <source>
        <strain evidence="8 9">MI-G</strain>
    </source>
</reference>
<dbReference type="InterPro" id="IPR050367">
    <property type="entry name" value="APC_superfamily"/>
</dbReference>
<keyword evidence="2" id="KW-0813">Transport</keyword>
<dbReference type="Pfam" id="PF13520">
    <property type="entry name" value="AA_permease_2"/>
    <property type="match status" value="1"/>
</dbReference>
<feature type="transmembrane region" description="Helical" evidence="7">
    <location>
        <begin position="96"/>
        <end position="115"/>
    </location>
</feature>
<keyword evidence="6 7" id="KW-0472">Membrane</keyword>
<feature type="transmembrane region" description="Helical" evidence="7">
    <location>
        <begin position="283"/>
        <end position="306"/>
    </location>
</feature>
<keyword evidence="5 7" id="KW-1133">Transmembrane helix</keyword>
<evidence type="ECO:0000256" key="4">
    <source>
        <dbReference type="ARBA" id="ARBA00022692"/>
    </source>
</evidence>
<proteinExistence type="predicted"/>
<dbReference type="Gene3D" id="1.20.1740.10">
    <property type="entry name" value="Amino acid/polyamine transporter I"/>
    <property type="match status" value="1"/>
</dbReference>
<evidence type="ECO:0000256" key="7">
    <source>
        <dbReference type="SAM" id="Phobius"/>
    </source>
</evidence>
<evidence type="ECO:0000256" key="3">
    <source>
        <dbReference type="ARBA" id="ARBA00022475"/>
    </source>
</evidence>
<feature type="transmembrane region" description="Helical" evidence="7">
    <location>
        <begin position="121"/>
        <end position="141"/>
    </location>
</feature>
<gene>
    <name evidence="8" type="ORF">M8T91_15350</name>
</gene>
<dbReference type="InterPro" id="IPR002293">
    <property type="entry name" value="AA/rel_permease1"/>
</dbReference>
<evidence type="ECO:0000256" key="1">
    <source>
        <dbReference type="ARBA" id="ARBA00004651"/>
    </source>
</evidence>
<organism evidence="8 9">
    <name type="scientific">Microbulbifer spongiae</name>
    <dbReference type="NCBI Taxonomy" id="2944933"/>
    <lineage>
        <taxon>Bacteria</taxon>
        <taxon>Pseudomonadati</taxon>
        <taxon>Pseudomonadota</taxon>
        <taxon>Gammaproteobacteria</taxon>
        <taxon>Cellvibrionales</taxon>
        <taxon>Microbulbiferaceae</taxon>
        <taxon>Microbulbifer</taxon>
    </lineage>
</organism>
<sequence>MHEVERNANKLTALPLIFITAALFMTLRNMPAMAETGMHMIFFNFITVFLFLIPAALVSAELATGWPHNGVYGWVKAAFGPKLGFLAVWLQWVQSIFGITSILAYVGGSLAYVLAPELGNNKYFIALTIFTIYWLATIMNFKGAKRSGLISSVALIAGVITPTLLLIGCSTWYFLQGNPIQVNYQLTQENFLPSFTDTTGLLLFLSFVFGFVGIEVSASHARDVVNPQRNYPIALFTAAFIGFVLTLLGGLAIAAVVPAESIDSINGATQAFSLLLQHYQLSWLIPVIAFLIAMGAAGQVSTWVVGPIKGLWAAGMEGNLPPYLQKTNQYDVPVKLLLIQATLISVIGLLFLSSSDVNTIFLMLTSTAIVLYAMMYILMFLAAIRLRYSHPEVHRAYKIPGGKLGIWGISLTGGISIFACLLIGFIPPKPNPWGFWGFESLLISVCIVSIIAAFIIINRRKSKWIGKSQDSSLIYGEG</sequence>
<evidence type="ECO:0000313" key="9">
    <source>
        <dbReference type="Proteomes" id="UP001321520"/>
    </source>
</evidence>
<feature type="transmembrane region" description="Helical" evidence="7">
    <location>
        <begin position="233"/>
        <end position="257"/>
    </location>
</feature>
<name>A0ABY9E8C3_9GAMM</name>
<feature type="transmembrane region" description="Helical" evidence="7">
    <location>
        <begin position="153"/>
        <end position="175"/>
    </location>
</feature>
<feature type="transmembrane region" description="Helical" evidence="7">
    <location>
        <begin position="336"/>
        <end position="354"/>
    </location>
</feature>
<dbReference type="PIRSF" id="PIRSF006060">
    <property type="entry name" value="AA_transporter"/>
    <property type="match status" value="1"/>
</dbReference>
<evidence type="ECO:0000256" key="5">
    <source>
        <dbReference type="ARBA" id="ARBA00022989"/>
    </source>
</evidence>
<evidence type="ECO:0000313" key="8">
    <source>
        <dbReference type="EMBL" id="WKD49260.1"/>
    </source>
</evidence>
<feature type="transmembrane region" description="Helical" evidence="7">
    <location>
        <begin position="12"/>
        <end position="29"/>
    </location>
</feature>
<dbReference type="EMBL" id="CP098023">
    <property type="protein sequence ID" value="WKD49260.1"/>
    <property type="molecule type" value="Genomic_DNA"/>
</dbReference>
<protein>
    <submittedName>
        <fullName evidence="8">APC family permease</fullName>
    </submittedName>
</protein>
<dbReference type="PANTHER" id="PTHR42770:SF15">
    <property type="entry name" value="GLUTAMATE_GAMMA-AMINOBUTYRATE ANTIPORTER-RELATED"/>
    <property type="match status" value="1"/>
</dbReference>
<comment type="subcellular location">
    <subcellularLocation>
        <location evidence="1">Cell membrane</location>
        <topology evidence="1">Multi-pass membrane protein</topology>
    </subcellularLocation>
</comment>
<evidence type="ECO:0000256" key="2">
    <source>
        <dbReference type="ARBA" id="ARBA00022448"/>
    </source>
</evidence>
<feature type="transmembrane region" description="Helical" evidence="7">
    <location>
        <begin position="433"/>
        <end position="457"/>
    </location>
</feature>
<feature type="transmembrane region" description="Helical" evidence="7">
    <location>
        <begin position="201"/>
        <end position="221"/>
    </location>
</feature>
<feature type="transmembrane region" description="Helical" evidence="7">
    <location>
        <begin position="41"/>
        <end position="59"/>
    </location>
</feature>
<keyword evidence="4 7" id="KW-0812">Transmembrane</keyword>
<keyword evidence="3" id="KW-1003">Cell membrane</keyword>
<dbReference type="Proteomes" id="UP001321520">
    <property type="component" value="Chromosome"/>
</dbReference>
<feature type="transmembrane region" description="Helical" evidence="7">
    <location>
        <begin position="404"/>
        <end position="427"/>
    </location>
</feature>
<evidence type="ECO:0000256" key="6">
    <source>
        <dbReference type="ARBA" id="ARBA00023136"/>
    </source>
</evidence>
<feature type="transmembrane region" description="Helical" evidence="7">
    <location>
        <begin position="360"/>
        <end position="384"/>
    </location>
</feature>
<accession>A0ABY9E8C3</accession>
<dbReference type="PANTHER" id="PTHR42770">
    <property type="entry name" value="AMINO ACID TRANSPORTER-RELATED"/>
    <property type="match status" value="1"/>
</dbReference>
<dbReference type="RefSeq" id="WP_301415050.1">
    <property type="nucleotide sequence ID" value="NZ_CP098023.1"/>
</dbReference>